<gene>
    <name evidence="2" type="ORF">NI17_005965</name>
</gene>
<feature type="region of interest" description="Disordered" evidence="1">
    <location>
        <begin position="24"/>
        <end position="51"/>
    </location>
</feature>
<organism evidence="2 3">
    <name type="scientific">Thermobifida halotolerans</name>
    <dbReference type="NCBI Taxonomy" id="483545"/>
    <lineage>
        <taxon>Bacteria</taxon>
        <taxon>Bacillati</taxon>
        <taxon>Actinomycetota</taxon>
        <taxon>Actinomycetes</taxon>
        <taxon>Streptosporangiales</taxon>
        <taxon>Nocardiopsidaceae</taxon>
        <taxon>Thermobifida</taxon>
    </lineage>
</organism>
<reference evidence="2" key="1">
    <citation type="submission" date="2020-10" db="EMBL/GenBank/DDBJ databases">
        <title>De novo genome project of the cellulose decomposer Thermobifida halotolerans type strain.</title>
        <authorList>
            <person name="Nagy I."/>
            <person name="Horvath B."/>
            <person name="Kukolya J."/>
            <person name="Nagy I."/>
            <person name="Orsini M."/>
        </authorList>
    </citation>
    <scope>NUCLEOTIDE SEQUENCE</scope>
    <source>
        <strain evidence="2">DSM 44931</strain>
    </source>
</reference>
<dbReference type="RefSeq" id="WP_199860086.1">
    <property type="nucleotide sequence ID" value="NZ_JBGBYW010000002.1"/>
</dbReference>
<sequence>MVYNDALRPRETAHARGNRFRRCAAQAGDHRGGHQTVVGIPSLRGRGAEVNPPRCGRWCRPRRACAPPAPRSRRPCRTTPT</sequence>
<keyword evidence="3" id="KW-1185">Reference proteome</keyword>
<protein>
    <submittedName>
        <fullName evidence="2">Uncharacterized protein</fullName>
    </submittedName>
</protein>
<proteinExistence type="predicted"/>
<name>A0AA97LZL0_9ACTN</name>
<dbReference type="Proteomes" id="UP000265719">
    <property type="component" value="Chromosome"/>
</dbReference>
<accession>A0AA97LZL0</accession>
<evidence type="ECO:0000256" key="1">
    <source>
        <dbReference type="SAM" id="MobiDB-lite"/>
    </source>
</evidence>
<dbReference type="EMBL" id="CP063196">
    <property type="protein sequence ID" value="UOE20743.1"/>
    <property type="molecule type" value="Genomic_DNA"/>
</dbReference>
<dbReference type="KEGG" id="thao:NI17_005965"/>
<dbReference type="AlphaFoldDB" id="A0AA97LZL0"/>
<evidence type="ECO:0000313" key="2">
    <source>
        <dbReference type="EMBL" id="UOE20743.1"/>
    </source>
</evidence>
<evidence type="ECO:0000313" key="3">
    <source>
        <dbReference type="Proteomes" id="UP000265719"/>
    </source>
</evidence>